<comment type="similarity">
    <text evidence="2">Belongs to the phospholipase D family.</text>
</comment>
<dbReference type="EC" id="3.1.4.4" evidence="3"/>
<dbReference type="GO" id="GO:0006793">
    <property type="term" value="P:phosphorus metabolic process"/>
    <property type="evidence" value="ECO:0007669"/>
    <property type="project" value="UniProtKB-ARBA"/>
</dbReference>
<protein>
    <recommendedName>
        <fullName evidence="3">phospholipase D</fullName>
        <ecNumber evidence="3">3.1.4.4</ecNumber>
    </recommendedName>
</protein>
<comment type="caution">
    <text evidence="8">The sequence shown here is derived from an EMBL/GenBank/DDBJ whole genome shotgun (WGS) entry which is preliminary data.</text>
</comment>
<dbReference type="InterPro" id="IPR051406">
    <property type="entry name" value="PLD_domain"/>
</dbReference>
<keyword evidence="9" id="KW-1185">Reference proteome</keyword>
<dbReference type="GO" id="GO:0016042">
    <property type="term" value="P:lipid catabolic process"/>
    <property type="evidence" value="ECO:0007669"/>
    <property type="project" value="UniProtKB-KW"/>
</dbReference>
<dbReference type="PROSITE" id="PS50035">
    <property type="entry name" value="PLD"/>
    <property type="match status" value="1"/>
</dbReference>
<evidence type="ECO:0000313" key="8">
    <source>
        <dbReference type="EMBL" id="TQV89066.1"/>
    </source>
</evidence>
<gene>
    <name evidence="8" type="ORF">FLL46_05935</name>
</gene>
<evidence type="ECO:0000313" key="9">
    <source>
        <dbReference type="Proteomes" id="UP000315439"/>
    </source>
</evidence>
<dbReference type="GO" id="GO:0004630">
    <property type="term" value="F:phospholipase D activity"/>
    <property type="evidence" value="ECO:0007669"/>
    <property type="project" value="UniProtKB-EC"/>
</dbReference>
<evidence type="ECO:0000256" key="1">
    <source>
        <dbReference type="ARBA" id="ARBA00000798"/>
    </source>
</evidence>
<dbReference type="AlphaFoldDB" id="A0A545UHW8"/>
<dbReference type="GO" id="GO:0016891">
    <property type="term" value="F:RNA endonuclease activity producing 5'-phosphomonoesters, hydrolytic mechanism"/>
    <property type="evidence" value="ECO:0007669"/>
    <property type="project" value="TreeGrafter"/>
</dbReference>
<dbReference type="PANTHER" id="PTHR43856">
    <property type="entry name" value="CARDIOLIPIN HYDROLASE"/>
    <property type="match status" value="1"/>
</dbReference>
<dbReference type="OrthoDB" id="9762009at2"/>
<comment type="catalytic activity">
    <reaction evidence="1">
        <text>a 1,2-diacyl-sn-glycero-3-phosphocholine + H2O = a 1,2-diacyl-sn-glycero-3-phosphate + choline + H(+)</text>
        <dbReference type="Rhea" id="RHEA:14445"/>
        <dbReference type="ChEBI" id="CHEBI:15354"/>
        <dbReference type="ChEBI" id="CHEBI:15377"/>
        <dbReference type="ChEBI" id="CHEBI:15378"/>
        <dbReference type="ChEBI" id="CHEBI:57643"/>
        <dbReference type="ChEBI" id="CHEBI:58608"/>
        <dbReference type="EC" id="3.1.4.4"/>
    </reaction>
</comment>
<evidence type="ECO:0000256" key="5">
    <source>
        <dbReference type="ARBA" id="ARBA00022963"/>
    </source>
</evidence>
<dbReference type="PANTHER" id="PTHR43856:SF1">
    <property type="entry name" value="MITOCHONDRIAL CARDIOLIPIN HYDROLASE"/>
    <property type="match status" value="1"/>
</dbReference>
<dbReference type="Gene3D" id="3.30.870.10">
    <property type="entry name" value="Endonuclease Chain A"/>
    <property type="match status" value="1"/>
</dbReference>
<evidence type="ECO:0000256" key="2">
    <source>
        <dbReference type="ARBA" id="ARBA00008664"/>
    </source>
</evidence>
<dbReference type="InterPro" id="IPR001736">
    <property type="entry name" value="PLipase_D/transphosphatidylase"/>
</dbReference>
<organism evidence="8 9">
    <name type="scientific">Aliikangiella coralliicola</name>
    <dbReference type="NCBI Taxonomy" id="2592383"/>
    <lineage>
        <taxon>Bacteria</taxon>
        <taxon>Pseudomonadati</taxon>
        <taxon>Pseudomonadota</taxon>
        <taxon>Gammaproteobacteria</taxon>
        <taxon>Oceanospirillales</taxon>
        <taxon>Pleioneaceae</taxon>
        <taxon>Aliikangiella</taxon>
    </lineage>
</organism>
<dbReference type="RefSeq" id="WP_142892551.1">
    <property type="nucleotide sequence ID" value="NZ_ML660161.1"/>
</dbReference>
<dbReference type="CDD" id="cd09171">
    <property type="entry name" value="PLDc_vPLD6_like"/>
    <property type="match status" value="1"/>
</dbReference>
<evidence type="ECO:0000256" key="6">
    <source>
        <dbReference type="ARBA" id="ARBA00023098"/>
    </source>
</evidence>
<evidence type="ECO:0000256" key="4">
    <source>
        <dbReference type="ARBA" id="ARBA00022801"/>
    </source>
</evidence>
<evidence type="ECO:0000259" key="7">
    <source>
        <dbReference type="PROSITE" id="PS50035"/>
    </source>
</evidence>
<keyword evidence="6" id="KW-0443">Lipid metabolism</keyword>
<keyword evidence="5" id="KW-0442">Lipid degradation</keyword>
<sequence>MELQNLEQTLVDTYQDFRLDKDEKHLLQKLLSTFKSEPTKLNFARNKAFSLVAENYRSGDASYLDSLKWLEQVVKAIDSVRTPKTSAVASAYFSPGEHCVKKIISLISRAKKSIDVCVFTISDDRLSEALLKAFQRGIEVKIVTDNDKANDTGSDIYYLADNKVPIRIDQTPNHMHHKFAIFDSEILVNGSFNWTRSASKYNHENIVVEYSSGLINKFSKTFEQLWDESVLIE</sequence>
<dbReference type="EMBL" id="VIKS01000003">
    <property type="protein sequence ID" value="TQV89066.1"/>
    <property type="molecule type" value="Genomic_DNA"/>
</dbReference>
<dbReference type="Proteomes" id="UP000315439">
    <property type="component" value="Unassembled WGS sequence"/>
</dbReference>
<dbReference type="InterPro" id="IPR025202">
    <property type="entry name" value="PLD-like_dom"/>
</dbReference>
<evidence type="ECO:0000256" key="3">
    <source>
        <dbReference type="ARBA" id="ARBA00012027"/>
    </source>
</evidence>
<dbReference type="SUPFAM" id="SSF56024">
    <property type="entry name" value="Phospholipase D/nuclease"/>
    <property type="match status" value="1"/>
</dbReference>
<dbReference type="Pfam" id="PF13091">
    <property type="entry name" value="PLDc_2"/>
    <property type="match status" value="1"/>
</dbReference>
<keyword evidence="4" id="KW-0378">Hydrolase</keyword>
<name>A0A545UHW8_9GAMM</name>
<proteinExistence type="inferred from homology"/>
<reference evidence="8 9" key="1">
    <citation type="submission" date="2019-07" db="EMBL/GenBank/DDBJ databases">
        <title>Draft genome for Aliikangiella sp. M105.</title>
        <authorList>
            <person name="Wang G."/>
        </authorList>
    </citation>
    <scope>NUCLEOTIDE SEQUENCE [LARGE SCALE GENOMIC DNA]</scope>
    <source>
        <strain evidence="8 9">M105</strain>
    </source>
</reference>
<feature type="domain" description="PLD phosphodiesterase" evidence="7">
    <location>
        <begin position="171"/>
        <end position="198"/>
    </location>
</feature>
<accession>A0A545UHW8</accession>